<dbReference type="SUPFAM" id="SSF48452">
    <property type="entry name" value="TPR-like"/>
    <property type="match status" value="1"/>
</dbReference>
<dbReference type="AlphaFoldDB" id="A0A8J7J411"/>
<evidence type="ECO:0000256" key="1">
    <source>
        <dbReference type="PROSITE-ProRule" id="PRU00339"/>
    </source>
</evidence>
<dbReference type="InterPro" id="IPR011990">
    <property type="entry name" value="TPR-like_helical_dom_sf"/>
</dbReference>
<comment type="caution">
    <text evidence="3">The sequence shown here is derived from an EMBL/GenBank/DDBJ whole genome shotgun (WGS) entry which is preliminary data.</text>
</comment>
<sequence>MLGGVAPFGRVFLALGLPSLAAQVLTDAQWSGLALARAGRIEEAAESFSRAGPDAAFNLGNAEAQRGNYAAALEAYDIAMAYRPDSQAETNFDLVRAFYGATRLDADSIVRWGVERDGVTVEAETGRGSGRASGTGDEVTNTGATVGLPALQSHEQKSVRKVFDDAFVVASPRWLATLEDVPGAFLAERIAHERKARLAKGRAQPEAEDPW</sequence>
<gene>
    <name evidence="3" type="ORF">JF290_17520</name>
</gene>
<proteinExistence type="predicted"/>
<dbReference type="EMBL" id="JAELVR010000013">
    <property type="protein sequence ID" value="MBJ6373330.1"/>
    <property type="molecule type" value="Genomic_DNA"/>
</dbReference>
<evidence type="ECO:0000313" key="3">
    <source>
        <dbReference type="EMBL" id="MBJ6373330.1"/>
    </source>
</evidence>
<dbReference type="Gene3D" id="1.25.40.10">
    <property type="entry name" value="Tetratricopeptide repeat domain"/>
    <property type="match status" value="1"/>
</dbReference>
<protein>
    <recommendedName>
        <fullName evidence="5">Tetratricopeptide repeat protein</fullName>
    </recommendedName>
</protein>
<dbReference type="PROSITE" id="PS50005">
    <property type="entry name" value="TPR"/>
    <property type="match status" value="1"/>
</dbReference>
<accession>A0A8J7J411</accession>
<feature type="repeat" description="TPR" evidence="1">
    <location>
        <begin position="53"/>
        <end position="86"/>
    </location>
</feature>
<keyword evidence="4" id="KW-1185">Reference proteome</keyword>
<dbReference type="InterPro" id="IPR019734">
    <property type="entry name" value="TPR_rpt"/>
</dbReference>
<name>A0A8J7J411_9RHOB</name>
<reference evidence="3" key="1">
    <citation type="submission" date="2020-12" db="EMBL/GenBank/DDBJ databases">
        <title>Sedimentitalea sp. nov., isolated from sand in Incheon.</title>
        <authorList>
            <person name="Kim W."/>
        </authorList>
    </citation>
    <scope>NUCLEOTIDE SEQUENCE</scope>
    <source>
        <strain evidence="3">CAU 1593</strain>
    </source>
</reference>
<evidence type="ECO:0008006" key="5">
    <source>
        <dbReference type="Google" id="ProtNLM"/>
    </source>
</evidence>
<feature type="region of interest" description="Disordered" evidence="2">
    <location>
        <begin position="121"/>
        <end position="141"/>
    </location>
</feature>
<dbReference type="Proteomes" id="UP000619079">
    <property type="component" value="Unassembled WGS sequence"/>
</dbReference>
<keyword evidence="1" id="KW-0802">TPR repeat</keyword>
<evidence type="ECO:0000313" key="4">
    <source>
        <dbReference type="Proteomes" id="UP000619079"/>
    </source>
</evidence>
<dbReference type="SMART" id="SM00028">
    <property type="entry name" value="TPR"/>
    <property type="match status" value="1"/>
</dbReference>
<evidence type="ECO:0000256" key="2">
    <source>
        <dbReference type="SAM" id="MobiDB-lite"/>
    </source>
</evidence>
<organism evidence="3 4">
    <name type="scientific">Sedimentitalea arenosa</name>
    <dbReference type="NCBI Taxonomy" id="2798803"/>
    <lineage>
        <taxon>Bacteria</taxon>
        <taxon>Pseudomonadati</taxon>
        <taxon>Pseudomonadota</taxon>
        <taxon>Alphaproteobacteria</taxon>
        <taxon>Rhodobacterales</taxon>
        <taxon>Paracoccaceae</taxon>
        <taxon>Sedimentitalea</taxon>
    </lineage>
</organism>